<dbReference type="InterPro" id="IPR001753">
    <property type="entry name" value="Enoyl-CoA_hydra/iso"/>
</dbReference>
<sequence>MNGVEYACKEGIGRITFNRPKANAYDLPFHEAFSDAIKTADTDAGARVIVIQSALDKFFCAGADIKVFADSDTETNKKMVEQARANLAAIEASGKIFIAAISGHCLGGGLEIALACDIRLAAKGNYTLGLPEVKLGLTPGNGGSQRLARLIGPARALELCVSGRSIDPDEANELGLFSRLFKAGSFETAVETYAGGLVPGAPLAMAALKRGIQKGAELPLAEGLALETQLVDDLYDTEDAAEGFRAFVEKRAPVYRGC</sequence>
<evidence type="ECO:0000256" key="2">
    <source>
        <dbReference type="ARBA" id="ARBA00023239"/>
    </source>
</evidence>
<dbReference type="PANTHER" id="PTHR11941:SF54">
    <property type="entry name" value="ENOYL-COA HYDRATASE, MITOCHONDRIAL"/>
    <property type="match status" value="1"/>
</dbReference>
<dbReference type="Gene3D" id="3.90.226.10">
    <property type="entry name" value="2-enoyl-CoA Hydratase, Chain A, domain 1"/>
    <property type="match status" value="1"/>
</dbReference>
<dbReference type="InterPro" id="IPR018376">
    <property type="entry name" value="Enoyl-CoA_hyd/isom_CS"/>
</dbReference>
<gene>
    <name evidence="4" type="ORF">P9H32_04150</name>
</gene>
<organism evidence="4 5">
    <name type="scientific">Pontiella agarivorans</name>
    <dbReference type="NCBI Taxonomy" id="3038953"/>
    <lineage>
        <taxon>Bacteria</taxon>
        <taxon>Pseudomonadati</taxon>
        <taxon>Kiritimatiellota</taxon>
        <taxon>Kiritimatiellia</taxon>
        <taxon>Kiritimatiellales</taxon>
        <taxon>Pontiellaceae</taxon>
        <taxon>Pontiella</taxon>
    </lineage>
</organism>
<dbReference type="Gene3D" id="1.10.12.10">
    <property type="entry name" value="Lyase 2-enoyl-coa Hydratase, Chain A, domain 2"/>
    <property type="match status" value="1"/>
</dbReference>
<protein>
    <submittedName>
        <fullName evidence="4">Enoyl-CoA hydratase/isomerase family protein</fullName>
    </submittedName>
</protein>
<name>A0ABU5MUJ7_9BACT</name>
<keyword evidence="5" id="KW-1185">Reference proteome</keyword>
<proteinExistence type="inferred from homology"/>
<evidence type="ECO:0000313" key="4">
    <source>
        <dbReference type="EMBL" id="MDZ8117808.1"/>
    </source>
</evidence>
<dbReference type="PROSITE" id="PS00166">
    <property type="entry name" value="ENOYL_COA_HYDRATASE"/>
    <property type="match status" value="1"/>
</dbReference>
<evidence type="ECO:0000256" key="3">
    <source>
        <dbReference type="RuleBase" id="RU003707"/>
    </source>
</evidence>
<evidence type="ECO:0000256" key="1">
    <source>
        <dbReference type="ARBA" id="ARBA00005254"/>
    </source>
</evidence>
<dbReference type="RefSeq" id="WP_322607610.1">
    <property type="nucleotide sequence ID" value="NZ_JARVCO010000004.1"/>
</dbReference>
<dbReference type="Proteomes" id="UP001290861">
    <property type="component" value="Unassembled WGS sequence"/>
</dbReference>
<dbReference type="InterPro" id="IPR014748">
    <property type="entry name" value="Enoyl-CoA_hydra_C"/>
</dbReference>
<reference evidence="4 5" key="1">
    <citation type="journal article" date="2024" name="Appl. Environ. Microbiol.">
        <title>Pontiella agarivorans sp. nov., a novel marine anaerobic bacterium capable of degrading macroalgal polysaccharides and fixing nitrogen.</title>
        <authorList>
            <person name="Liu N."/>
            <person name="Kivenson V."/>
            <person name="Peng X."/>
            <person name="Cui Z."/>
            <person name="Lankiewicz T.S."/>
            <person name="Gosselin K.M."/>
            <person name="English C.J."/>
            <person name="Blair E.M."/>
            <person name="O'Malley M.A."/>
            <person name="Valentine D.L."/>
        </authorList>
    </citation>
    <scope>NUCLEOTIDE SEQUENCE [LARGE SCALE GENOMIC DNA]</scope>
    <source>
        <strain evidence="4 5">NLcol2</strain>
    </source>
</reference>
<evidence type="ECO:0000313" key="5">
    <source>
        <dbReference type="Proteomes" id="UP001290861"/>
    </source>
</evidence>
<dbReference type="PANTHER" id="PTHR11941">
    <property type="entry name" value="ENOYL-COA HYDRATASE-RELATED"/>
    <property type="match status" value="1"/>
</dbReference>
<dbReference type="Pfam" id="PF00378">
    <property type="entry name" value="ECH_1"/>
    <property type="match status" value="1"/>
</dbReference>
<comment type="similarity">
    <text evidence="1 3">Belongs to the enoyl-CoA hydratase/isomerase family.</text>
</comment>
<dbReference type="InterPro" id="IPR029045">
    <property type="entry name" value="ClpP/crotonase-like_dom_sf"/>
</dbReference>
<dbReference type="SUPFAM" id="SSF52096">
    <property type="entry name" value="ClpP/crotonase"/>
    <property type="match status" value="1"/>
</dbReference>
<dbReference type="CDD" id="cd06558">
    <property type="entry name" value="crotonase-like"/>
    <property type="match status" value="1"/>
</dbReference>
<accession>A0ABU5MUJ7</accession>
<keyword evidence="2" id="KW-0456">Lyase</keyword>
<dbReference type="EMBL" id="JARVCO010000004">
    <property type="protein sequence ID" value="MDZ8117808.1"/>
    <property type="molecule type" value="Genomic_DNA"/>
</dbReference>
<comment type="caution">
    <text evidence="4">The sequence shown here is derived from an EMBL/GenBank/DDBJ whole genome shotgun (WGS) entry which is preliminary data.</text>
</comment>